<organism evidence="2 3">
    <name type="scientific">Streptomyces turgidiscabies (strain Car8)</name>
    <dbReference type="NCBI Taxonomy" id="698760"/>
    <lineage>
        <taxon>Bacteria</taxon>
        <taxon>Bacillati</taxon>
        <taxon>Actinomycetota</taxon>
        <taxon>Actinomycetes</taxon>
        <taxon>Kitasatosporales</taxon>
        <taxon>Streptomycetaceae</taxon>
        <taxon>Streptomyces</taxon>
    </lineage>
</organism>
<feature type="non-terminal residue" evidence="2">
    <location>
        <position position="105"/>
    </location>
</feature>
<name>L7EWR4_STRT8</name>
<dbReference type="AlphaFoldDB" id="L7EWR4"/>
<reference evidence="2 3" key="1">
    <citation type="journal article" date="2011" name="Plasmid">
        <title>Streptomyces turgidiscabies Car8 contains a modular pathogenicity island that shares virulence genes with other actinobacterial plant pathogens.</title>
        <authorList>
            <person name="Huguet-Tapia J.C."/>
            <person name="Badger J.H."/>
            <person name="Loria R."/>
            <person name="Pettis G.S."/>
        </authorList>
    </citation>
    <scope>NUCLEOTIDE SEQUENCE [LARGE SCALE GENOMIC DNA]</scope>
    <source>
        <strain evidence="2 3">Car8</strain>
    </source>
</reference>
<evidence type="ECO:0000256" key="1">
    <source>
        <dbReference type="SAM" id="MobiDB-lite"/>
    </source>
</evidence>
<feature type="region of interest" description="Disordered" evidence="1">
    <location>
        <begin position="1"/>
        <end position="105"/>
    </location>
</feature>
<feature type="compositionally biased region" description="Pro residues" evidence="1">
    <location>
        <begin position="78"/>
        <end position="90"/>
    </location>
</feature>
<accession>L7EWR4</accession>
<feature type="compositionally biased region" description="Polar residues" evidence="1">
    <location>
        <begin position="94"/>
        <end position="105"/>
    </location>
</feature>
<feature type="compositionally biased region" description="Low complexity" evidence="1">
    <location>
        <begin position="60"/>
        <end position="77"/>
    </location>
</feature>
<gene>
    <name evidence="2" type="ORF">STRTUCAR8_09338</name>
</gene>
<dbReference type="EMBL" id="AEJB01000496">
    <property type="protein sequence ID" value="ELP63863.1"/>
    <property type="molecule type" value="Genomic_DNA"/>
</dbReference>
<evidence type="ECO:0000313" key="2">
    <source>
        <dbReference type="EMBL" id="ELP63863.1"/>
    </source>
</evidence>
<evidence type="ECO:0000313" key="3">
    <source>
        <dbReference type="Proteomes" id="UP000010931"/>
    </source>
</evidence>
<keyword evidence="3" id="KW-1185">Reference proteome</keyword>
<dbReference type="Proteomes" id="UP000010931">
    <property type="component" value="Unassembled WGS sequence"/>
</dbReference>
<comment type="caution">
    <text evidence="2">The sequence shown here is derived from an EMBL/GenBank/DDBJ whole genome shotgun (WGS) entry which is preliminary data.</text>
</comment>
<protein>
    <submittedName>
        <fullName evidence="2">Uncharacterized protein</fullName>
    </submittedName>
</protein>
<sequence>MGARAPGTRGRSPEPTNPLAGGHSDATGPVSPPRTAGPHPRPLPGPDSGSPAGPRPGTPAPGADPRTAGPGPVADPTTPGPRAGPRPRTGPTPVLTQSQDENARW</sequence>
<proteinExistence type="predicted"/>